<keyword evidence="9" id="KW-1185">Reference proteome</keyword>
<gene>
    <name evidence="8" type="ORF">M9978_11850</name>
</gene>
<keyword evidence="4 6" id="KW-1133">Transmembrane helix</keyword>
<feature type="transmembrane region" description="Helical" evidence="6">
    <location>
        <begin position="250"/>
        <end position="274"/>
    </location>
</feature>
<feature type="domain" description="Major facilitator superfamily (MFS) profile" evidence="7">
    <location>
        <begin position="11"/>
        <end position="398"/>
    </location>
</feature>
<sequence>MSATTAQGRLVWLALAMGIFVGAASIRCLDAALPVIAGEFGRSIGTAGAVVTAYALSYSALQLVAGPLGDRLGPYRVISWAALGSAVFAGGCALAATFEWLVVLRFLAGGVAAAIGPLTLLWVSHAAPDGERAVAIANLTAASILGTTAGQVGGGLLSGFVGWRAVFVVIAVAFAVAGAVLVRAAGRHAQLRNVGRREADDRAAPSPMQLLRRRAVWLVLSAVGVEGFALFMSFTYAAPLLQARHGVGSAGAGLLIALFGAGGVAFVMGARAIVSRSSDGIRAAVAGMLAAAGLAALALGGPLALTAAALFMLGFGFFMLHNVIQLHATQMAPDAPGTGISLFAAMFFLSQAAGASIGGWLVDRAGTTLPFAASAVIIAGLGLVAGRAYSYQASTRWKAAK</sequence>
<feature type="transmembrane region" description="Helical" evidence="6">
    <location>
        <begin position="305"/>
        <end position="328"/>
    </location>
</feature>
<dbReference type="InterPro" id="IPR050189">
    <property type="entry name" value="MFS_Efflux_Transporters"/>
</dbReference>
<dbReference type="SUPFAM" id="SSF103473">
    <property type="entry name" value="MFS general substrate transporter"/>
    <property type="match status" value="1"/>
</dbReference>
<evidence type="ECO:0000256" key="3">
    <source>
        <dbReference type="ARBA" id="ARBA00022692"/>
    </source>
</evidence>
<keyword evidence="2" id="KW-1003">Cell membrane</keyword>
<evidence type="ECO:0000256" key="4">
    <source>
        <dbReference type="ARBA" id="ARBA00022989"/>
    </source>
</evidence>
<accession>A0A9X2HMF4</accession>
<dbReference type="PANTHER" id="PTHR43124:SF3">
    <property type="entry name" value="CHLORAMPHENICOL EFFLUX PUMP RV0191"/>
    <property type="match status" value="1"/>
</dbReference>
<evidence type="ECO:0000256" key="5">
    <source>
        <dbReference type="ARBA" id="ARBA00023136"/>
    </source>
</evidence>
<feature type="transmembrane region" description="Helical" evidence="6">
    <location>
        <begin position="44"/>
        <end position="65"/>
    </location>
</feature>
<dbReference type="Pfam" id="PF07690">
    <property type="entry name" value="MFS_1"/>
    <property type="match status" value="1"/>
</dbReference>
<dbReference type="AlphaFoldDB" id="A0A9X2HMF4"/>
<feature type="transmembrane region" description="Helical" evidence="6">
    <location>
        <begin position="215"/>
        <end position="238"/>
    </location>
</feature>
<evidence type="ECO:0000259" key="7">
    <source>
        <dbReference type="PROSITE" id="PS50850"/>
    </source>
</evidence>
<organism evidence="8 9">
    <name type="scientific">Sphingomonas tagetis</name>
    <dbReference type="NCBI Taxonomy" id="2949092"/>
    <lineage>
        <taxon>Bacteria</taxon>
        <taxon>Pseudomonadati</taxon>
        <taxon>Pseudomonadota</taxon>
        <taxon>Alphaproteobacteria</taxon>
        <taxon>Sphingomonadales</taxon>
        <taxon>Sphingomonadaceae</taxon>
        <taxon>Sphingomonas</taxon>
    </lineage>
</organism>
<feature type="transmembrane region" description="Helical" evidence="6">
    <location>
        <begin position="340"/>
        <end position="362"/>
    </location>
</feature>
<feature type="transmembrane region" description="Helical" evidence="6">
    <location>
        <begin position="102"/>
        <end position="123"/>
    </location>
</feature>
<dbReference type="InterPro" id="IPR020846">
    <property type="entry name" value="MFS_dom"/>
</dbReference>
<evidence type="ECO:0000256" key="2">
    <source>
        <dbReference type="ARBA" id="ARBA00022475"/>
    </source>
</evidence>
<evidence type="ECO:0000313" key="8">
    <source>
        <dbReference type="EMBL" id="MCP3731121.1"/>
    </source>
</evidence>
<dbReference type="EMBL" id="JAMLDX010000008">
    <property type="protein sequence ID" value="MCP3731121.1"/>
    <property type="molecule type" value="Genomic_DNA"/>
</dbReference>
<dbReference type="PROSITE" id="PS50850">
    <property type="entry name" value="MFS"/>
    <property type="match status" value="1"/>
</dbReference>
<dbReference type="CDD" id="cd17324">
    <property type="entry name" value="MFS_NepI_like"/>
    <property type="match status" value="1"/>
</dbReference>
<comment type="caution">
    <text evidence="8">The sequence shown here is derived from an EMBL/GenBank/DDBJ whole genome shotgun (WGS) entry which is preliminary data.</text>
</comment>
<feature type="transmembrane region" description="Helical" evidence="6">
    <location>
        <begin position="163"/>
        <end position="182"/>
    </location>
</feature>
<evidence type="ECO:0000256" key="6">
    <source>
        <dbReference type="SAM" id="Phobius"/>
    </source>
</evidence>
<keyword evidence="5 6" id="KW-0472">Membrane</keyword>
<feature type="transmembrane region" description="Helical" evidence="6">
    <location>
        <begin position="77"/>
        <end position="96"/>
    </location>
</feature>
<feature type="transmembrane region" description="Helical" evidence="6">
    <location>
        <begin position="281"/>
        <end position="299"/>
    </location>
</feature>
<dbReference type="Gene3D" id="1.20.1250.20">
    <property type="entry name" value="MFS general substrate transporter like domains"/>
    <property type="match status" value="1"/>
</dbReference>
<dbReference type="GO" id="GO:0005886">
    <property type="term" value="C:plasma membrane"/>
    <property type="evidence" value="ECO:0007669"/>
    <property type="project" value="UniProtKB-SubCell"/>
</dbReference>
<dbReference type="GO" id="GO:0022857">
    <property type="term" value="F:transmembrane transporter activity"/>
    <property type="evidence" value="ECO:0007669"/>
    <property type="project" value="InterPro"/>
</dbReference>
<evidence type="ECO:0000313" key="9">
    <source>
        <dbReference type="Proteomes" id="UP001139451"/>
    </source>
</evidence>
<protein>
    <submittedName>
        <fullName evidence="8">MFS transporter</fullName>
    </submittedName>
</protein>
<feature type="transmembrane region" description="Helical" evidence="6">
    <location>
        <begin position="368"/>
        <end position="389"/>
    </location>
</feature>
<comment type="subcellular location">
    <subcellularLocation>
        <location evidence="1">Cell membrane</location>
        <topology evidence="1">Multi-pass membrane protein</topology>
    </subcellularLocation>
</comment>
<dbReference type="Proteomes" id="UP001139451">
    <property type="component" value="Unassembled WGS sequence"/>
</dbReference>
<dbReference type="RefSeq" id="WP_254293415.1">
    <property type="nucleotide sequence ID" value="NZ_JAMLDX010000008.1"/>
</dbReference>
<keyword evidence="3 6" id="KW-0812">Transmembrane</keyword>
<dbReference type="InterPro" id="IPR011701">
    <property type="entry name" value="MFS"/>
</dbReference>
<proteinExistence type="predicted"/>
<reference evidence="8" key="1">
    <citation type="submission" date="2022-05" db="EMBL/GenBank/DDBJ databases">
        <title>Sphingomonas sp. strain MG17 Genome sequencing and assembly.</title>
        <authorList>
            <person name="Kim I."/>
        </authorList>
    </citation>
    <scope>NUCLEOTIDE SEQUENCE</scope>
    <source>
        <strain evidence="8">MG17</strain>
    </source>
</reference>
<dbReference type="InterPro" id="IPR036259">
    <property type="entry name" value="MFS_trans_sf"/>
</dbReference>
<dbReference type="PANTHER" id="PTHR43124">
    <property type="entry name" value="PURINE EFFLUX PUMP PBUE"/>
    <property type="match status" value="1"/>
</dbReference>
<name>A0A9X2HMF4_9SPHN</name>
<evidence type="ECO:0000256" key="1">
    <source>
        <dbReference type="ARBA" id="ARBA00004651"/>
    </source>
</evidence>